<evidence type="ECO:0000256" key="1">
    <source>
        <dbReference type="SAM" id="MobiDB-lite"/>
    </source>
</evidence>
<reference evidence="2" key="1">
    <citation type="journal article" date="2020" name="bioRxiv">
        <title>Comparative genomics of Chlamydomonas.</title>
        <authorList>
            <person name="Craig R.J."/>
            <person name="Hasan A.R."/>
            <person name="Ness R.W."/>
            <person name="Keightley P.D."/>
        </authorList>
    </citation>
    <scope>NUCLEOTIDE SEQUENCE</scope>
    <source>
        <strain evidence="2">CCAP 11/70</strain>
    </source>
</reference>
<comment type="caution">
    <text evidence="2">The sequence shown here is derived from an EMBL/GenBank/DDBJ whole genome shotgun (WGS) entry which is preliminary data.</text>
</comment>
<dbReference type="Proteomes" id="UP000612055">
    <property type="component" value="Unassembled WGS sequence"/>
</dbReference>
<dbReference type="InterPro" id="IPR021503">
    <property type="entry name" value="DUF3110"/>
</dbReference>
<evidence type="ECO:0000313" key="2">
    <source>
        <dbReference type="EMBL" id="KAG2488108.1"/>
    </source>
</evidence>
<dbReference type="OrthoDB" id="515121at2759"/>
<evidence type="ECO:0000313" key="3">
    <source>
        <dbReference type="Proteomes" id="UP000612055"/>
    </source>
</evidence>
<gene>
    <name evidence="2" type="ORF">HYH03_013257</name>
</gene>
<keyword evidence="3" id="KW-1185">Reference proteome</keyword>
<feature type="region of interest" description="Disordered" evidence="1">
    <location>
        <begin position="1"/>
        <end position="72"/>
    </location>
</feature>
<dbReference type="EMBL" id="JAEHOE010000087">
    <property type="protein sequence ID" value="KAG2488108.1"/>
    <property type="molecule type" value="Genomic_DNA"/>
</dbReference>
<dbReference type="Pfam" id="PF11360">
    <property type="entry name" value="DUF3110"/>
    <property type="match status" value="1"/>
</dbReference>
<feature type="compositionally biased region" description="Pro residues" evidence="1">
    <location>
        <begin position="350"/>
        <end position="361"/>
    </location>
</feature>
<feature type="compositionally biased region" description="Low complexity" evidence="1">
    <location>
        <begin position="339"/>
        <end position="349"/>
    </location>
</feature>
<feature type="region of interest" description="Disordered" evidence="1">
    <location>
        <begin position="84"/>
        <end position="122"/>
    </location>
</feature>
<sequence>MQRLGVQRPGQAAAAEVCSQTARSRGVSRSGSARNLAPGTLPHSRSRGSLLAVSAGPSNYNNSYSADDESHLERLRPEQADFTPAFNLNLPQPPFSPRQPEEPRPWETPYPSPGRHGVSPSAETSWDFSLEPYVPYPSNLPSNMNAAPMDGDVLYAPRSMVGLRKSLWQMTDSPGIDLFLAGPLVWSRLRQVYVILFGVGERETEGIYSLRAFGNDMVPHETIIAFESEEEAQRYAGLLEASMEHVPHVCSIPPRDLLSFCLDQSYACRLEPRGSLLIPPDYNVSVTDWERSLRLREGRFAVLDAEPERSASSASSASASASASAAANGSGGGGGGGATAMARSGLAPSGPAPSAPPPPAGAGPAAGSASGAQAGAGGAAARGGSRLARYSGQLGGSELDDIRARLEALLPPDDGPSA</sequence>
<feature type="compositionally biased region" description="Low complexity" evidence="1">
    <location>
        <begin position="362"/>
        <end position="373"/>
    </location>
</feature>
<feature type="compositionally biased region" description="Polar residues" evidence="1">
    <location>
        <begin position="56"/>
        <end position="65"/>
    </location>
</feature>
<dbReference type="AlphaFoldDB" id="A0A835XSE2"/>
<name>A0A835XSE2_9CHLO</name>
<feature type="compositionally biased region" description="Low complexity" evidence="1">
    <location>
        <begin position="22"/>
        <end position="34"/>
    </location>
</feature>
<organism evidence="2 3">
    <name type="scientific">Edaphochlamys debaryana</name>
    <dbReference type="NCBI Taxonomy" id="47281"/>
    <lineage>
        <taxon>Eukaryota</taxon>
        <taxon>Viridiplantae</taxon>
        <taxon>Chlorophyta</taxon>
        <taxon>core chlorophytes</taxon>
        <taxon>Chlorophyceae</taxon>
        <taxon>CS clade</taxon>
        <taxon>Chlamydomonadales</taxon>
        <taxon>Chlamydomonadales incertae sedis</taxon>
        <taxon>Edaphochlamys</taxon>
    </lineage>
</organism>
<accession>A0A835XSE2</accession>
<feature type="compositionally biased region" description="Gly residues" evidence="1">
    <location>
        <begin position="329"/>
        <end position="338"/>
    </location>
</feature>
<proteinExistence type="predicted"/>
<feature type="region of interest" description="Disordered" evidence="1">
    <location>
        <begin position="324"/>
        <end position="384"/>
    </location>
</feature>
<protein>
    <submittedName>
        <fullName evidence="2">Uncharacterized protein</fullName>
    </submittedName>
</protein>